<dbReference type="PATRIC" id="fig|1423812.3.peg.2388"/>
<keyword evidence="3" id="KW-1185">Reference proteome</keyword>
<dbReference type="Pfam" id="PF01370">
    <property type="entry name" value="Epimerase"/>
    <property type="match status" value="1"/>
</dbReference>
<protein>
    <submittedName>
        <fullName evidence="2">NADH dehydrogenase</fullName>
    </submittedName>
</protein>
<dbReference type="OrthoDB" id="2216847at2"/>
<dbReference type="STRING" id="1423812.FD20_GL002245"/>
<evidence type="ECO:0000259" key="1">
    <source>
        <dbReference type="Pfam" id="PF01370"/>
    </source>
</evidence>
<name>A0A0R1PZR8_9LACO</name>
<reference evidence="2 3" key="1">
    <citation type="journal article" date="2015" name="Genome Announc.">
        <title>Expanding the biotechnology potential of lactobacilli through comparative genomics of 213 strains and associated genera.</title>
        <authorList>
            <person name="Sun Z."/>
            <person name="Harris H.M."/>
            <person name="McCann A."/>
            <person name="Guo C."/>
            <person name="Argimon S."/>
            <person name="Zhang W."/>
            <person name="Yang X."/>
            <person name="Jeffery I.B."/>
            <person name="Cooney J.C."/>
            <person name="Kagawa T.F."/>
            <person name="Liu W."/>
            <person name="Song Y."/>
            <person name="Salvetti E."/>
            <person name="Wrobel A."/>
            <person name="Rasinkangas P."/>
            <person name="Parkhill J."/>
            <person name="Rea M.C."/>
            <person name="O'Sullivan O."/>
            <person name="Ritari J."/>
            <person name="Douillard F.P."/>
            <person name="Paul Ross R."/>
            <person name="Yang R."/>
            <person name="Briner A.E."/>
            <person name="Felis G.E."/>
            <person name="de Vos W.M."/>
            <person name="Barrangou R."/>
            <person name="Klaenhammer T.R."/>
            <person name="Caufield P.W."/>
            <person name="Cui Y."/>
            <person name="Zhang H."/>
            <person name="O'Toole P.W."/>
        </authorList>
    </citation>
    <scope>NUCLEOTIDE SEQUENCE [LARGE SCALE GENOMIC DNA]</scope>
    <source>
        <strain evidence="2 3">DSM 19971</strain>
    </source>
</reference>
<dbReference type="EMBL" id="AZEG01000007">
    <property type="protein sequence ID" value="KRL37984.1"/>
    <property type="molecule type" value="Genomic_DNA"/>
</dbReference>
<organism evidence="2 3">
    <name type="scientific">Liquorilactobacillus uvarum DSM 19971</name>
    <dbReference type="NCBI Taxonomy" id="1423812"/>
    <lineage>
        <taxon>Bacteria</taxon>
        <taxon>Bacillati</taxon>
        <taxon>Bacillota</taxon>
        <taxon>Bacilli</taxon>
        <taxon>Lactobacillales</taxon>
        <taxon>Lactobacillaceae</taxon>
        <taxon>Liquorilactobacillus</taxon>
    </lineage>
</organism>
<dbReference type="SUPFAM" id="SSF51735">
    <property type="entry name" value="NAD(P)-binding Rossmann-fold domains"/>
    <property type="match status" value="1"/>
</dbReference>
<dbReference type="Proteomes" id="UP000051155">
    <property type="component" value="Unassembled WGS sequence"/>
</dbReference>
<feature type="domain" description="NAD-dependent epimerase/dehydratase" evidence="1">
    <location>
        <begin position="29"/>
        <end position="141"/>
    </location>
</feature>
<evidence type="ECO:0000313" key="3">
    <source>
        <dbReference type="Proteomes" id="UP000051155"/>
    </source>
</evidence>
<dbReference type="InterPro" id="IPR001509">
    <property type="entry name" value="Epimerase_deHydtase"/>
</dbReference>
<dbReference type="AlphaFoldDB" id="A0A0R1PZR8"/>
<evidence type="ECO:0000313" key="2">
    <source>
        <dbReference type="EMBL" id="KRL37984.1"/>
    </source>
</evidence>
<dbReference type="PANTHER" id="PTHR12126:SF16">
    <property type="entry name" value="MIOREX COMPLEX COMPONENT 2"/>
    <property type="match status" value="1"/>
</dbReference>
<sequence>MPPFLCDLKGMKKVCTEIRLKMEVYNLKVLVIGGSGFVGKGVLQYLSADPNFNLASISRSGRPHETQSWINKVEWIQSDVNKDENWGKAVENADWVIDLIGVLFEKNYQEYYEKSVRPAKRLIKHLQDRTEKAKFLFVSAKHAPFFLKNYIRAKKEVENEIMEKIPDRGYIVYPGMIYAKERKMVFLMAVLLNFALKIPVLKRILTAYEPIKRADFSYEISQILLGNASSLF</sequence>
<dbReference type="Gene3D" id="3.40.50.720">
    <property type="entry name" value="NAD(P)-binding Rossmann-like Domain"/>
    <property type="match status" value="1"/>
</dbReference>
<accession>A0A0R1PZR8</accession>
<proteinExistence type="predicted"/>
<dbReference type="InterPro" id="IPR051207">
    <property type="entry name" value="ComplexI_NDUFA9_subunit"/>
</dbReference>
<comment type="caution">
    <text evidence="2">The sequence shown here is derived from an EMBL/GenBank/DDBJ whole genome shotgun (WGS) entry which is preliminary data.</text>
</comment>
<gene>
    <name evidence="2" type="ORF">FD20_GL002245</name>
</gene>
<dbReference type="GO" id="GO:0044877">
    <property type="term" value="F:protein-containing complex binding"/>
    <property type="evidence" value="ECO:0007669"/>
    <property type="project" value="TreeGrafter"/>
</dbReference>
<dbReference type="InterPro" id="IPR036291">
    <property type="entry name" value="NAD(P)-bd_dom_sf"/>
</dbReference>
<dbReference type="PANTHER" id="PTHR12126">
    <property type="entry name" value="NADH-UBIQUINONE OXIDOREDUCTASE 39 KDA SUBUNIT-RELATED"/>
    <property type="match status" value="1"/>
</dbReference>